<sequence length="737" mass="83455">MIIETAKETIIGSGGKSTAFTIQGNSKVYKILSNDLYTNKELACVRELITNCIDGQILNGCTDKFIVQAPGRLDPRFVVRDFGPGMSDFTIRGNDEEPGIYNSYFASTKTSSNDFIGGFGLGSKAPLAYTDTFNLTSYHNGEVRGYVIYQDDSGPQIKPTFVDKMGPDDRTGVEVVVPVNPEDFEKFASEIAYVMRPLGDIAEVRGVKDIKYFPEFDDVYLAKEAPWGERGNIMAVYGGIVYPIGSVIKEQTWMMTRCTTAYIKFPMGELDVAPSREALSFDKRTVANIHKRVAEIDAKLFAEDSKKWIDCEYPRHVFREIDSLGYSARKYMEKAGSNIESLKYSKEQLTYSELYKRFKMGPEWCNLGVVYDIVSDPRLRRIRESGSSSATISINSLLGISRKHIDIVIDDVKGRVPMMRALNDALTSTDASTLVDKVPSGWGSSVLFVNPEDEVAMKLLERLKVIFAGDSLKFYKTSEILALVKPWIEVKERSSQPRPKSPSAHRFFKNENDVWVSEDLFIPASEADEIQGYAIVRNRSNAECLDADKGWLNYDSNFLTRIADLSGIKEFTVVRPQIAKKVRKLGEVECLFEKSINDYITLIDKVDYDEYVSPSRRAQPYLNHITRNEELNFLSKYFSSKNKEISKDFAKLSTVNNRWGWNRFAGATNTDLNKKLELCAKIFDKLKDNAYDNDDKMVIEFETNYHIVSEYMGRRGTLSKEQVAQIVKFMKAVEAAK</sequence>
<organism evidence="1 2">
    <name type="scientific">Escherichia phage vB_EcoM_JS09</name>
    <dbReference type="NCBI Taxonomy" id="1430444"/>
    <lineage>
        <taxon>Viruses</taxon>
        <taxon>Duplodnaviria</taxon>
        <taxon>Heunggongvirae</taxon>
        <taxon>Uroviricota</taxon>
        <taxon>Caudoviricetes</taxon>
        <taxon>Pantevenvirales</taxon>
        <taxon>Straboviridae</taxon>
        <taxon>Tevenvirinae</taxon>
        <taxon>Mosigvirus</taxon>
        <taxon>Mosigvirus JS09</taxon>
    </lineage>
</organism>
<dbReference type="RefSeq" id="YP_009037502.1">
    <property type="nucleotide sequence ID" value="NC_024124.2"/>
</dbReference>
<dbReference type="SUPFAM" id="SSF55874">
    <property type="entry name" value="ATPase domain of HSP90 chaperone/DNA topoisomerase II/histidine kinase"/>
    <property type="match status" value="1"/>
</dbReference>
<dbReference type="KEGG" id="vg:19524903"/>
<evidence type="ECO:0000313" key="1">
    <source>
        <dbReference type="EMBL" id="AIA80145.1"/>
    </source>
</evidence>
<proteinExistence type="predicted"/>
<dbReference type="InterPro" id="IPR036890">
    <property type="entry name" value="HATPase_C_sf"/>
</dbReference>
<reference evidence="1" key="1">
    <citation type="submission" date="2015-07" db="EMBL/GenBank/DDBJ databases">
        <title>Isolation and characterization of a novel lytic T4-like coliphage vB_EcoM_JS09 infecting APEC.</title>
        <authorList>
            <person name="Zhou Y."/>
            <person name="Bao H.D."/>
            <person name="Zhang H."/>
            <person name="Wang R."/>
        </authorList>
    </citation>
    <scope>NUCLEOTIDE SEQUENCE</scope>
</reference>
<gene>
    <name evidence="1" type="ORF">JS09_0179</name>
</gene>
<dbReference type="GeneID" id="19524903"/>
<dbReference type="Proteomes" id="UP000019733">
    <property type="component" value="Segment"/>
</dbReference>
<dbReference type="OrthoDB" id="288at10239"/>
<keyword evidence="2" id="KW-1185">Reference proteome</keyword>
<dbReference type="EMBL" id="KF582788">
    <property type="protein sequence ID" value="AIA80145.1"/>
    <property type="molecule type" value="Genomic_DNA"/>
</dbReference>
<dbReference type="Gene3D" id="3.30.565.10">
    <property type="entry name" value="Histidine kinase-like ATPase, C-terminal domain"/>
    <property type="match status" value="1"/>
</dbReference>
<protein>
    <submittedName>
        <fullName evidence="1">RIIA protector from prophage-induced early lysis</fullName>
    </submittedName>
</protein>
<accession>A0A060BI17</accession>
<evidence type="ECO:0000313" key="2">
    <source>
        <dbReference type="Proteomes" id="UP000019733"/>
    </source>
</evidence>
<name>A0A060BI17_9CAUD</name>